<evidence type="ECO:0000313" key="10">
    <source>
        <dbReference type="EMBL" id="CAF4294110.1"/>
    </source>
</evidence>
<dbReference type="GO" id="GO:0005634">
    <property type="term" value="C:nucleus"/>
    <property type="evidence" value="ECO:0007669"/>
    <property type="project" value="TreeGrafter"/>
</dbReference>
<evidence type="ECO:0000259" key="9">
    <source>
        <dbReference type="PROSITE" id="PS51614"/>
    </source>
</evidence>
<feature type="binding site" evidence="7">
    <location>
        <position position="166"/>
    </location>
    <ligand>
        <name>S-adenosyl-L-methionine</name>
        <dbReference type="ChEBI" id="CHEBI:59789"/>
    </ligand>
</feature>
<dbReference type="Proteomes" id="UP000663873">
    <property type="component" value="Unassembled WGS sequence"/>
</dbReference>
<dbReference type="PANTHER" id="PTHR16121:SF2">
    <property type="entry name" value="CAP-SPECIFIC MRNA (NUCLEOSIDE-2'-O-)-METHYLTRANSFERASE 2"/>
    <property type="match status" value="1"/>
</dbReference>
<keyword evidence="4 7" id="KW-0808">Transferase</keyword>
<dbReference type="GO" id="GO:0004483">
    <property type="term" value="F:methyltransferase cap1 activity"/>
    <property type="evidence" value="ECO:0007669"/>
    <property type="project" value="TreeGrafter"/>
</dbReference>
<comment type="caution">
    <text evidence="10">The sequence shown here is derived from an EMBL/GenBank/DDBJ whole genome shotgun (WGS) entry which is preliminary data.</text>
</comment>
<dbReference type="InterPro" id="IPR050851">
    <property type="entry name" value="mRNA_Cap_2O-Ribose_MeTrfase"/>
</dbReference>
<organism evidence="10 11">
    <name type="scientific">Rotaria socialis</name>
    <dbReference type="NCBI Taxonomy" id="392032"/>
    <lineage>
        <taxon>Eukaryota</taxon>
        <taxon>Metazoa</taxon>
        <taxon>Spiralia</taxon>
        <taxon>Gnathifera</taxon>
        <taxon>Rotifera</taxon>
        <taxon>Eurotatoria</taxon>
        <taxon>Bdelloidea</taxon>
        <taxon>Philodinida</taxon>
        <taxon>Philodinidae</taxon>
        <taxon>Rotaria</taxon>
    </lineage>
</organism>
<dbReference type="InterPro" id="IPR025807">
    <property type="entry name" value="Adrift-typ_MeTrfase"/>
</dbReference>
<accession>A0A820HDG3</accession>
<evidence type="ECO:0000256" key="4">
    <source>
        <dbReference type="ARBA" id="ARBA00022679"/>
    </source>
</evidence>
<dbReference type="PROSITE" id="PS51614">
    <property type="entry name" value="SAM_MT_ADRIFT"/>
    <property type="match status" value="1"/>
</dbReference>
<protein>
    <recommendedName>
        <fullName evidence="2">Cap-specific mRNA (nucleoside-2'-O-)-methyltransferase 2</fullName>
        <ecNumber evidence="1">2.1.1.296</ecNumber>
    </recommendedName>
</protein>
<dbReference type="EC" id="2.1.1.296" evidence="1"/>
<comment type="catalytic activity">
    <reaction evidence="6">
        <text>a 5'-end (N(7)-methyl 5'-triphosphoguanosine)-(2'-O-methyl-ribonucleoside)-(ribonucleotide) in mRNA + S-adenosyl-L-methionine = a 5'-end (N(7)-methyl 5'-triphosphoguanosine)-(2'-O-methyl-ribonucleoside)-(2'-O-methyl-ribonucleotide) in mRNA + S-adenosyl-L-homocysteine + H(+)</text>
        <dbReference type="Rhea" id="RHEA:67024"/>
        <dbReference type="Rhea" id="RHEA-COMP:17169"/>
        <dbReference type="Rhea" id="RHEA-COMP:17170"/>
        <dbReference type="ChEBI" id="CHEBI:15378"/>
        <dbReference type="ChEBI" id="CHEBI:57856"/>
        <dbReference type="ChEBI" id="CHEBI:59789"/>
        <dbReference type="ChEBI" id="CHEBI:167612"/>
        <dbReference type="ChEBI" id="CHEBI:167614"/>
        <dbReference type="EC" id="2.1.1.296"/>
    </reaction>
</comment>
<evidence type="ECO:0000256" key="6">
    <source>
        <dbReference type="ARBA" id="ARBA00049477"/>
    </source>
</evidence>
<dbReference type="Pfam" id="PF01728">
    <property type="entry name" value="FtsJ"/>
    <property type="match status" value="1"/>
</dbReference>
<dbReference type="GO" id="GO:0032259">
    <property type="term" value="P:methylation"/>
    <property type="evidence" value="ECO:0007669"/>
    <property type="project" value="UniProtKB-KW"/>
</dbReference>
<dbReference type="GO" id="GO:0120550">
    <property type="term" value="F:methyltransferase cap2 activity"/>
    <property type="evidence" value="ECO:0007669"/>
    <property type="project" value="UniProtKB-EC"/>
</dbReference>
<sequence>MNEDDRPIEESITTRKRQNDNEYSDEVKRRNIETGRTNLRFDFFENNSIGNADVSSLLEKLTTIKQQLNDVKSLLSDKDIIDWNRHTAYMNTASTIVPYLREKLNIEIGTQAWAKMYEILANFDLINDVNKNPLLTTLHLCEAPGAFISALNHFLVTREENRNIEWQWFAQTLNPYYEHDESTVAMLIDDDRIIYHTIDEKHWDFGIDNSGNIMNEENINYYISRFQSMDIHLKGNSEVYVICIDFNRDKFTNCFSDNLEIKSSPYSSSFVNQLIQCSELLQFNQINTIKHNLNCFENRSKKFNKKLSKLKENVLNQYLDRCQIRELLSSDRHLLKADLESKYSYQHNNRITRTGTFNNQHQIDIDTVQGQIHNGFFCLICSNNKINDLCHACQLSSQIISDRSLSISHIYIGELIASKQIILDCVYGKKTKAIRNSCFCNRYLLELCSKIDIYTVSSNEKLIDLKSIKKSSAVEISHEQFERLERFTRDYEINLQCENGVYYVQSAPLLTRLQASVIYMLTRTFEQTSVYVIPSSSPHLLFVFETTQKAINDEYKTVEQEISSSKSSTLLQFVHMHQLLDQHFTFNLIQANNICLQLKYVT</sequence>
<keyword evidence="5 7" id="KW-0949">S-adenosyl-L-methionine</keyword>
<keyword evidence="3 7" id="KW-0489">Methyltransferase</keyword>
<dbReference type="PANTHER" id="PTHR16121">
    <property type="entry name" value="CAP-SPECIFIC MRNA (NUCLEOSIDE-2'-O-)-METHYLTRANSFERASE 1-RELATED"/>
    <property type="match status" value="1"/>
</dbReference>
<dbReference type="Gene3D" id="3.40.50.12760">
    <property type="match status" value="1"/>
</dbReference>
<dbReference type="InterPro" id="IPR002877">
    <property type="entry name" value="RNA_MeTrfase_FtsJ_dom"/>
</dbReference>
<dbReference type="GO" id="GO:0005737">
    <property type="term" value="C:cytoplasm"/>
    <property type="evidence" value="ECO:0007669"/>
    <property type="project" value="TreeGrafter"/>
</dbReference>
<evidence type="ECO:0000256" key="1">
    <source>
        <dbReference type="ARBA" id="ARBA00012770"/>
    </source>
</evidence>
<keyword evidence="11" id="KW-1185">Reference proteome</keyword>
<comment type="caution">
    <text evidence="7">Lacks conserved residue(s) required for the propagation of feature annotation.</text>
</comment>
<evidence type="ECO:0000256" key="8">
    <source>
        <dbReference type="SAM" id="MobiDB-lite"/>
    </source>
</evidence>
<dbReference type="AlphaFoldDB" id="A0A820HDG3"/>
<gene>
    <name evidence="10" type="ORF">UJA718_LOCUS12208</name>
</gene>
<proteinExistence type="predicted"/>
<reference evidence="10" key="1">
    <citation type="submission" date="2021-02" db="EMBL/GenBank/DDBJ databases">
        <authorList>
            <person name="Nowell W R."/>
        </authorList>
    </citation>
    <scope>NUCLEOTIDE SEQUENCE</scope>
</reference>
<evidence type="ECO:0000256" key="2">
    <source>
        <dbReference type="ARBA" id="ARBA00021134"/>
    </source>
</evidence>
<evidence type="ECO:0000313" key="11">
    <source>
        <dbReference type="Proteomes" id="UP000663873"/>
    </source>
</evidence>
<dbReference type="GO" id="GO:0006370">
    <property type="term" value="P:7-methylguanosine mRNA capping"/>
    <property type="evidence" value="ECO:0007669"/>
    <property type="project" value="TreeGrafter"/>
</dbReference>
<evidence type="ECO:0000256" key="7">
    <source>
        <dbReference type="PROSITE-ProRule" id="PRU00946"/>
    </source>
</evidence>
<feature type="binding site" evidence="7">
    <location>
        <position position="145"/>
    </location>
    <ligand>
        <name>S-adenosyl-L-methionine</name>
        <dbReference type="ChEBI" id="CHEBI:59789"/>
    </ligand>
</feature>
<dbReference type="EMBL" id="CAJOBP010001562">
    <property type="protein sequence ID" value="CAF4294110.1"/>
    <property type="molecule type" value="Genomic_DNA"/>
</dbReference>
<evidence type="ECO:0000256" key="5">
    <source>
        <dbReference type="ARBA" id="ARBA00022691"/>
    </source>
</evidence>
<name>A0A820HDG3_9BILA</name>
<evidence type="ECO:0000256" key="3">
    <source>
        <dbReference type="ARBA" id="ARBA00022603"/>
    </source>
</evidence>
<feature type="region of interest" description="Disordered" evidence="8">
    <location>
        <begin position="1"/>
        <end position="27"/>
    </location>
</feature>
<feature type="domain" description="Adrift-type SAM-dependent 2'-O-MTase" evidence="9">
    <location>
        <begin position="107"/>
        <end position="230"/>
    </location>
</feature>